<keyword evidence="6" id="KW-1185">Reference proteome</keyword>
<evidence type="ECO:0000256" key="3">
    <source>
        <dbReference type="ARBA" id="ARBA00022801"/>
    </source>
</evidence>
<dbReference type="Proteomes" id="UP000887540">
    <property type="component" value="Unplaced"/>
</dbReference>
<accession>A0A914D2G5</accession>
<name>A0A914D2G5_9BILA</name>
<reference evidence="7" key="1">
    <citation type="submission" date="2022-11" db="UniProtKB">
        <authorList>
            <consortium name="WormBaseParasite"/>
        </authorList>
    </citation>
    <scope>IDENTIFICATION</scope>
</reference>
<dbReference type="AlphaFoldDB" id="A0A914D2G5"/>
<dbReference type="InterPro" id="IPR007053">
    <property type="entry name" value="LRAT_dom"/>
</dbReference>
<protein>
    <submittedName>
        <fullName evidence="7">LRAT domain-containing protein</fullName>
    </submittedName>
</protein>
<keyword evidence="2" id="KW-0808">Transferase</keyword>
<dbReference type="GO" id="GO:0004623">
    <property type="term" value="F:phospholipase A2 activity"/>
    <property type="evidence" value="ECO:0007669"/>
    <property type="project" value="TreeGrafter"/>
</dbReference>
<dbReference type="PANTHER" id="PTHR13943">
    <property type="entry name" value="HRAS-LIKE SUPPRESSOR - RELATED"/>
    <property type="match status" value="1"/>
</dbReference>
<evidence type="ECO:0000256" key="1">
    <source>
        <dbReference type="ARBA" id="ARBA00007824"/>
    </source>
</evidence>
<dbReference type="GO" id="GO:0008970">
    <property type="term" value="F:phospholipase A1 activity"/>
    <property type="evidence" value="ECO:0007669"/>
    <property type="project" value="TreeGrafter"/>
</dbReference>
<keyword evidence="3" id="KW-0378">Hydrolase</keyword>
<evidence type="ECO:0000256" key="2">
    <source>
        <dbReference type="ARBA" id="ARBA00022679"/>
    </source>
</evidence>
<dbReference type="WBParaSite" id="ACRNAN_scaffold16858.g9804.t1">
    <property type="protein sequence ID" value="ACRNAN_scaffold16858.g9804.t1"/>
    <property type="gene ID" value="ACRNAN_scaffold16858.g9804"/>
</dbReference>
<dbReference type="InterPro" id="IPR051496">
    <property type="entry name" value="H-rev107_PLA/AT"/>
</dbReference>
<keyword evidence="4" id="KW-0443">Lipid metabolism</keyword>
<dbReference type="GO" id="GO:0070292">
    <property type="term" value="P:N-acylphosphatidylethanolamine metabolic process"/>
    <property type="evidence" value="ECO:0007669"/>
    <property type="project" value="TreeGrafter"/>
</dbReference>
<organism evidence="6 7">
    <name type="scientific">Acrobeloides nanus</name>
    <dbReference type="NCBI Taxonomy" id="290746"/>
    <lineage>
        <taxon>Eukaryota</taxon>
        <taxon>Metazoa</taxon>
        <taxon>Ecdysozoa</taxon>
        <taxon>Nematoda</taxon>
        <taxon>Chromadorea</taxon>
        <taxon>Rhabditida</taxon>
        <taxon>Tylenchina</taxon>
        <taxon>Cephalobomorpha</taxon>
        <taxon>Cephaloboidea</taxon>
        <taxon>Cephalobidae</taxon>
        <taxon>Acrobeloides</taxon>
    </lineage>
</organism>
<sequence>MFTSFSTSNGKVTEWTIGSKDEDLDRLQIGDLLEFNGGQLYNHWAVFVGNDSIVHLFNTNGDYFSRKGNGKIVLEKIIYYIQTSSGKHTANSSSKSKLKWRINNGLDGTYQPLPAEDIKKTAIEHIGDGQYSLITYNCEHFANDCRYGREYSRQVNQVAGIVGGSLGGSLMVGSLLMSGGKTEDEN</sequence>
<dbReference type="GO" id="GO:0016410">
    <property type="term" value="F:N-acyltransferase activity"/>
    <property type="evidence" value="ECO:0007669"/>
    <property type="project" value="TreeGrafter"/>
</dbReference>
<dbReference type="Pfam" id="PF04970">
    <property type="entry name" value="LRAT"/>
    <property type="match status" value="1"/>
</dbReference>
<dbReference type="Gene3D" id="3.90.1720.10">
    <property type="entry name" value="endopeptidase domain like (from Nostoc punctiforme)"/>
    <property type="match status" value="1"/>
</dbReference>
<evidence type="ECO:0000259" key="5">
    <source>
        <dbReference type="PROSITE" id="PS51934"/>
    </source>
</evidence>
<dbReference type="PANTHER" id="PTHR13943:SF77">
    <property type="entry name" value="LRAT DOMAIN-CONTAINING PROTEIN"/>
    <property type="match status" value="1"/>
</dbReference>
<dbReference type="PROSITE" id="PS51934">
    <property type="entry name" value="LRAT"/>
    <property type="match status" value="1"/>
</dbReference>
<evidence type="ECO:0000256" key="4">
    <source>
        <dbReference type="ARBA" id="ARBA00023098"/>
    </source>
</evidence>
<evidence type="ECO:0000313" key="7">
    <source>
        <dbReference type="WBParaSite" id="ACRNAN_scaffold16858.g9804.t1"/>
    </source>
</evidence>
<evidence type="ECO:0000313" key="6">
    <source>
        <dbReference type="Proteomes" id="UP000887540"/>
    </source>
</evidence>
<dbReference type="GO" id="GO:0005737">
    <property type="term" value="C:cytoplasm"/>
    <property type="evidence" value="ECO:0007669"/>
    <property type="project" value="TreeGrafter"/>
</dbReference>
<feature type="domain" description="LRAT" evidence="5">
    <location>
        <begin position="33"/>
        <end position="154"/>
    </location>
</feature>
<comment type="similarity">
    <text evidence="1">Belongs to the H-rev107 family.</text>
</comment>
<proteinExistence type="inferred from homology"/>